<dbReference type="OrthoDB" id="3142841at2759"/>
<proteinExistence type="predicted"/>
<sequence length="248" mass="26028">MSSNHNFDVANDIEKGHGASLSIDTSMAVGSPVQHASNDPLSPTFGATFSPVVSPLALANGAVSELAMQNISSLNLGSPNGAATPSMHALTSSAAIPPMSLDSSVPAAAPATIPSSDLPAPPKPALIHNKHSAASTLPVLPLSKTVSEEKLKFDEKKEQSFPAVEKNAGDVQHIEVQKPAAPAPTPIVVSKWVKFQLWYSAYRRFFTVVVTFNFISIVLTCLGRFPYAQKNVGAFILGNLCTAVLVSL</sequence>
<accession>A0A0C3QE51</accession>
<keyword evidence="1" id="KW-0472">Membrane</keyword>
<gene>
    <name evidence="2" type="ORF">M407DRAFT_21432</name>
</gene>
<organism evidence="2 3">
    <name type="scientific">Tulasnella calospora MUT 4182</name>
    <dbReference type="NCBI Taxonomy" id="1051891"/>
    <lineage>
        <taxon>Eukaryota</taxon>
        <taxon>Fungi</taxon>
        <taxon>Dikarya</taxon>
        <taxon>Basidiomycota</taxon>
        <taxon>Agaricomycotina</taxon>
        <taxon>Agaricomycetes</taxon>
        <taxon>Cantharellales</taxon>
        <taxon>Tulasnellaceae</taxon>
        <taxon>Tulasnella</taxon>
    </lineage>
</organism>
<dbReference type="HOGENOM" id="CLU_1120809_0_0_1"/>
<evidence type="ECO:0000313" key="2">
    <source>
        <dbReference type="EMBL" id="KIO29360.1"/>
    </source>
</evidence>
<name>A0A0C3QE51_9AGAM</name>
<reference evidence="3" key="2">
    <citation type="submission" date="2015-01" db="EMBL/GenBank/DDBJ databases">
        <title>Evolutionary Origins and Diversification of the Mycorrhizal Mutualists.</title>
        <authorList>
            <consortium name="DOE Joint Genome Institute"/>
            <consortium name="Mycorrhizal Genomics Consortium"/>
            <person name="Kohler A."/>
            <person name="Kuo A."/>
            <person name="Nagy L.G."/>
            <person name="Floudas D."/>
            <person name="Copeland A."/>
            <person name="Barry K.W."/>
            <person name="Cichocki N."/>
            <person name="Veneault-Fourrey C."/>
            <person name="LaButti K."/>
            <person name="Lindquist E.A."/>
            <person name="Lipzen A."/>
            <person name="Lundell T."/>
            <person name="Morin E."/>
            <person name="Murat C."/>
            <person name="Riley R."/>
            <person name="Ohm R."/>
            <person name="Sun H."/>
            <person name="Tunlid A."/>
            <person name="Henrissat B."/>
            <person name="Grigoriev I.V."/>
            <person name="Hibbett D.S."/>
            <person name="Martin F."/>
        </authorList>
    </citation>
    <scope>NUCLEOTIDE SEQUENCE [LARGE SCALE GENOMIC DNA]</scope>
    <source>
        <strain evidence="3">MUT 4182</strain>
    </source>
</reference>
<keyword evidence="1" id="KW-0812">Transmembrane</keyword>
<evidence type="ECO:0000256" key="1">
    <source>
        <dbReference type="SAM" id="Phobius"/>
    </source>
</evidence>
<feature type="transmembrane region" description="Helical" evidence="1">
    <location>
        <begin position="205"/>
        <end position="225"/>
    </location>
</feature>
<evidence type="ECO:0000313" key="3">
    <source>
        <dbReference type="Proteomes" id="UP000054248"/>
    </source>
</evidence>
<reference evidence="2 3" key="1">
    <citation type="submission" date="2014-04" db="EMBL/GenBank/DDBJ databases">
        <authorList>
            <consortium name="DOE Joint Genome Institute"/>
            <person name="Kuo A."/>
            <person name="Girlanda M."/>
            <person name="Perotto S."/>
            <person name="Kohler A."/>
            <person name="Nagy L.G."/>
            <person name="Floudas D."/>
            <person name="Copeland A."/>
            <person name="Barry K.W."/>
            <person name="Cichocki N."/>
            <person name="Veneault-Fourrey C."/>
            <person name="LaButti K."/>
            <person name="Lindquist E.A."/>
            <person name="Lipzen A."/>
            <person name="Lundell T."/>
            <person name="Morin E."/>
            <person name="Murat C."/>
            <person name="Sun H."/>
            <person name="Tunlid A."/>
            <person name="Henrissat B."/>
            <person name="Grigoriev I.V."/>
            <person name="Hibbett D.S."/>
            <person name="Martin F."/>
            <person name="Nordberg H.P."/>
            <person name="Cantor M.N."/>
            <person name="Hua S.X."/>
        </authorList>
    </citation>
    <scope>NUCLEOTIDE SEQUENCE [LARGE SCALE GENOMIC DNA]</scope>
    <source>
        <strain evidence="2 3">MUT 4182</strain>
    </source>
</reference>
<dbReference type="EMBL" id="KN822983">
    <property type="protein sequence ID" value="KIO29360.1"/>
    <property type="molecule type" value="Genomic_DNA"/>
</dbReference>
<protein>
    <submittedName>
        <fullName evidence="2">Uncharacterized protein</fullName>
    </submittedName>
</protein>
<keyword evidence="3" id="KW-1185">Reference proteome</keyword>
<dbReference type="AlphaFoldDB" id="A0A0C3QE51"/>
<keyword evidence="1" id="KW-1133">Transmembrane helix</keyword>
<dbReference type="Proteomes" id="UP000054248">
    <property type="component" value="Unassembled WGS sequence"/>
</dbReference>